<evidence type="ECO:0000256" key="6">
    <source>
        <dbReference type="SAM" id="Phobius"/>
    </source>
</evidence>
<keyword evidence="2" id="KW-1003">Cell membrane</keyword>
<dbReference type="InterPro" id="IPR050833">
    <property type="entry name" value="Poly_Biosynth_Transport"/>
</dbReference>
<evidence type="ECO:0000256" key="4">
    <source>
        <dbReference type="ARBA" id="ARBA00022989"/>
    </source>
</evidence>
<keyword evidence="5 6" id="KW-0472">Membrane</keyword>
<feature type="transmembrane region" description="Helical" evidence="6">
    <location>
        <begin position="64"/>
        <end position="86"/>
    </location>
</feature>
<evidence type="ECO:0000256" key="2">
    <source>
        <dbReference type="ARBA" id="ARBA00022475"/>
    </source>
</evidence>
<evidence type="ECO:0000256" key="3">
    <source>
        <dbReference type="ARBA" id="ARBA00022692"/>
    </source>
</evidence>
<feature type="transmembrane region" description="Helical" evidence="6">
    <location>
        <begin position="337"/>
        <end position="356"/>
    </location>
</feature>
<feature type="transmembrane region" description="Helical" evidence="6">
    <location>
        <begin position="399"/>
        <end position="418"/>
    </location>
</feature>
<keyword evidence="4 6" id="KW-1133">Transmembrane helix</keyword>
<feature type="transmembrane region" description="Helical" evidence="6">
    <location>
        <begin position="424"/>
        <end position="444"/>
    </location>
</feature>
<dbReference type="Proteomes" id="UP000199403">
    <property type="component" value="Unassembled WGS sequence"/>
</dbReference>
<feature type="transmembrane region" description="Helical" evidence="6">
    <location>
        <begin position="253"/>
        <end position="272"/>
    </location>
</feature>
<protein>
    <submittedName>
        <fullName evidence="7">Membrane protein involved in the export of O-antigen and teichoic acid</fullName>
    </submittedName>
</protein>
<dbReference type="InterPro" id="IPR002797">
    <property type="entry name" value="Polysacc_synth"/>
</dbReference>
<dbReference type="AlphaFoldDB" id="A0A1H7AW40"/>
<accession>A0A1H7AW40</accession>
<feature type="transmembrane region" description="Helical" evidence="6">
    <location>
        <begin position="149"/>
        <end position="170"/>
    </location>
</feature>
<feature type="transmembrane region" description="Helical" evidence="6">
    <location>
        <begin position="182"/>
        <end position="202"/>
    </location>
</feature>
<evidence type="ECO:0000256" key="1">
    <source>
        <dbReference type="ARBA" id="ARBA00004651"/>
    </source>
</evidence>
<feature type="transmembrane region" description="Helical" evidence="6">
    <location>
        <begin position="107"/>
        <end position="129"/>
    </location>
</feature>
<keyword evidence="3 6" id="KW-0812">Transmembrane</keyword>
<gene>
    <name evidence="7" type="ORF">SAMN05192553_108116</name>
</gene>
<dbReference type="EMBL" id="FNZH01000008">
    <property type="protein sequence ID" value="SEJ68844.1"/>
    <property type="molecule type" value="Genomic_DNA"/>
</dbReference>
<dbReference type="PANTHER" id="PTHR30250">
    <property type="entry name" value="PST FAMILY PREDICTED COLANIC ACID TRANSPORTER"/>
    <property type="match status" value="1"/>
</dbReference>
<comment type="subcellular location">
    <subcellularLocation>
        <location evidence="1">Cell membrane</location>
        <topology evidence="1">Multi-pass membrane protein</topology>
    </subcellularLocation>
</comment>
<feature type="transmembrane region" description="Helical" evidence="6">
    <location>
        <begin position="292"/>
        <end position="316"/>
    </location>
</feature>
<dbReference type="GO" id="GO:0005886">
    <property type="term" value="C:plasma membrane"/>
    <property type="evidence" value="ECO:0007669"/>
    <property type="project" value="UniProtKB-SubCell"/>
</dbReference>
<name>A0A1H7AW40_9BACT</name>
<evidence type="ECO:0000313" key="8">
    <source>
        <dbReference type="Proteomes" id="UP000199403"/>
    </source>
</evidence>
<dbReference type="Pfam" id="PF01943">
    <property type="entry name" value="Polysacc_synt"/>
    <property type="match status" value="1"/>
</dbReference>
<feature type="transmembrane region" description="Helical" evidence="6">
    <location>
        <begin position="34"/>
        <end position="58"/>
    </location>
</feature>
<sequence>MFFCMRSQVSSLYFVLSKAINKGHKRSVKAKKNILASLVIKGGSIAISLVLVPLTINYVNATSYGIWLTLSSIVGWFSFFDIGFGHGLRNKFAESIARGEYDLAKKYISTTYVVLSLIIGVVLLVFAGITPFLNWSNILNSPVEMAGELRILALIVFTFFCLQFVLKLITTVLTANQEPAKASFFNFLGSLFSLIVIYILTLTTEGNLIYLGTALSFTPVLVLIFSSVWFYNHEYKRYAPSLKQVDFSLARDLMTLGGKFFIIQIGALVLFSTNNIIITQLFGPTEVTPFNIAFKLFNIVTMGFGIVATPLWSAFTDAYVREEYTWIKNTLAKMRKIWLLSILAAVAILFASPFLYDIWVGDKVQVPFSLSVAMCVYVVVSIWQTIHVFFLNGIGKIKLQLYMVSIAAVLNIPMAIYLGGVFGLVGITLTSTIIFGVQGLVFFIQTRKILNKSAKNIWNQ</sequence>
<feature type="transmembrane region" description="Helical" evidence="6">
    <location>
        <begin position="208"/>
        <end position="232"/>
    </location>
</feature>
<evidence type="ECO:0000256" key="5">
    <source>
        <dbReference type="ARBA" id="ARBA00023136"/>
    </source>
</evidence>
<dbReference type="STRING" id="1416801.SAMN05192553_108116"/>
<keyword evidence="8" id="KW-1185">Reference proteome</keyword>
<feature type="transmembrane region" description="Helical" evidence="6">
    <location>
        <begin position="368"/>
        <end position="392"/>
    </location>
</feature>
<dbReference type="PANTHER" id="PTHR30250:SF11">
    <property type="entry name" value="O-ANTIGEN TRANSPORTER-RELATED"/>
    <property type="match status" value="1"/>
</dbReference>
<proteinExistence type="predicted"/>
<evidence type="ECO:0000313" key="7">
    <source>
        <dbReference type="EMBL" id="SEJ68844.1"/>
    </source>
</evidence>
<organism evidence="7 8">
    <name type="scientific">Cyclobacterium xiamenense</name>
    <dbReference type="NCBI Taxonomy" id="1297121"/>
    <lineage>
        <taxon>Bacteria</taxon>
        <taxon>Pseudomonadati</taxon>
        <taxon>Bacteroidota</taxon>
        <taxon>Cytophagia</taxon>
        <taxon>Cytophagales</taxon>
        <taxon>Cyclobacteriaceae</taxon>
        <taxon>Cyclobacterium</taxon>
    </lineage>
</organism>
<reference evidence="8" key="1">
    <citation type="submission" date="2016-10" db="EMBL/GenBank/DDBJ databases">
        <authorList>
            <person name="Varghese N."/>
            <person name="Submissions S."/>
        </authorList>
    </citation>
    <scope>NUCLEOTIDE SEQUENCE [LARGE SCALE GENOMIC DNA]</scope>
    <source>
        <strain evidence="8">IBRC-M 10761</strain>
    </source>
</reference>